<sequence>MDEPPGYVPDSQFDNGSERAALEGREYHRPAPSSLILARCTEDQTTIRNYKIVSAYIAACPPFAGMGLINEWRIVCRINHRDTYEISLKVLPCRPDEVCEYNDTYLQLAPGPKVMTNGRLDGMAKTFKISVSSGSTIGDLIDEIFEKNLNQYQFWHGRGNRYWLWGILQVATRTFHAMDENVTGMTYLSQGWDKEFPIRPGDFQAPARGIWLDNSAWYDYDD</sequence>
<dbReference type="AlphaFoldDB" id="A0A6V8HH46"/>
<organism evidence="2 3">
    <name type="scientific">Talaromyces pinophilus</name>
    <name type="common">Penicillium pinophilum</name>
    <dbReference type="NCBI Taxonomy" id="128442"/>
    <lineage>
        <taxon>Eukaryota</taxon>
        <taxon>Fungi</taxon>
        <taxon>Dikarya</taxon>
        <taxon>Ascomycota</taxon>
        <taxon>Pezizomycotina</taxon>
        <taxon>Eurotiomycetes</taxon>
        <taxon>Eurotiomycetidae</taxon>
        <taxon>Eurotiales</taxon>
        <taxon>Trichocomaceae</taxon>
        <taxon>Talaromyces</taxon>
        <taxon>Talaromyces sect. Talaromyces</taxon>
    </lineage>
</organism>
<comment type="caution">
    <text evidence="2">The sequence shown here is derived from an EMBL/GenBank/DDBJ whole genome shotgun (WGS) entry which is preliminary data.</text>
</comment>
<accession>A0A6V8HH46</accession>
<feature type="domain" description="DUF7770" evidence="1">
    <location>
        <begin position="124"/>
        <end position="170"/>
    </location>
</feature>
<evidence type="ECO:0000259" key="1">
    <source>
        <dbReference type="Pfam" id="PF24968"/>
    </source>
</evidence>
<dbReference type="Proteomes" id="UP000053095">
    <property type="component" value="Unassembled WGS sequence"/>
</dbReference>
<gene>
    <name evidence="2" type="ORF">TCE0_034f11216</name>
</gene>
<dbReference type="InterPro" id="IPR056672">
    <property type="entry name" value="DUF7770"/>
</dbReference>
<name>A0A6V8HH46_TALPI</name>
<proteinExistence type="predicted"/>
<keyword evidence="3" id="KW-1185">Reference proteome</keyword>
<evidence type="ECO:0000313" key="2">
    <source>
        <dbReference type="EMBL" id="GAM39565.1"/>
    </source>
</evidence>
<protein>
    <recommendedName>
        <fullName evidence="1">DUF7770 domain-containing protein</fullName>
    </recommendedName>
</protein>
<dbReference type="EMBL" id="DF933830">
    <property type="protein sequence ID" value="GAM39565.1"/>
    <property type="molecule type" value="Genomic_DNA"/>
</dbReference>
<reference evidence="3" key="1">
    <citation type="journal article" date="2015" name="Genome Announc.">
        <title>Draft genome sequence of Talaromyces cellulolyticus strain Y-94, a source of lignocellulosic biomass-degrading enzymes.</title>
        <authorList>
            <person name="Fujii T."/>
            <person name="Koike H."/>
            <person name="Sawayama S."/>
            <person name="Yano S."/>
            <person name="Inoue H."/>
        </authorList>
    </citation>
    <scope>NUCLEOTIDE SEQUENCE [LARGE SCALE GENOMIC DNA]</scope>
    <source>
        <strain evidence="3">Y-94</strain>
    </source>
</reference>
<evidence type="ECO:0000313" key="3">
    <source>
        <dbReference type="Proteomes" id="UP000053095"/>
    </source>
</evidence>
<dbReference type="Pfam" id="PF24968">
    <property type="entry name" value="DUF7770"/>
    <property type="match status" value="1"/>
</dbReference>